<dbReference type="AlphaFoldDB" id="A0A7J8D735"/>
<name>A0A7J8D735_ROUAE</name>
<gene>
    <name evidence="2" type="ORF">HJG63_008856</name>
</gene>
<reference evidence="2 3" key="1">
    <citation type="journal article" date="2020" name="Nature">
        <title>Six reference-quality genomes reveal evolution of bat adaptations.</title>
        <authorList>
            <person name="Jebb D."/>
            <person name="Huang Z."/>
            <person name="Pippel M."/>
            <person name="Hughes G.M."/>
            <person name="Lavrichenko K."/>
            <person name="Devanna P."/>
            <person name="Winkler S."/>
            <person name="Jermiin L.S."/>
            <person name="Skirmuntt E.C."/>
            <person name="Katzourakis A."/>
            <person name="Burkitt-Gray L."/>
            <person name="Ray D.A."/>
            <person name="Sullivan K.A.M."/>
            <person name="Roscito J.G."/>
            <person name="Kirilenko B.M."/>
            <person name="Davalos L.M."/>
            <person name="Corthals A.P."/>
            <person name="Power M.L."/>
            <person name="Jones G."/>
            <person name="Ransome R.D."/>
            <person name="Dechmann D.K.N."/>
            <person name="Locatelli A.G."/>
            <person name="Puechmaille S.J."/>
            <person name="Fedrigo O."/>
            <person name="Jarvis E.D."/>
            <person name="Hiller M."/>
            <person name="Vernes S.C."/>
            <person name="Myers E.W."/>
            <person name="Teeling E.C."/>
        </authorList>
    </citation>
    <scope>NUCLEOTIDE SEQUENCE [LARGE SCALE GENOMIC DNA]</scope>
    <source>
        <strain evidence="2">MRouAeg1</strain>
        <tissue evidence="2">Muscle</tissue>
    </source>
</reference>
<proteinExistence type="predicted"/>
<dbReference type="Proteomes" id="UP000593571">
    <property type="component" value="Unassembled WGS sequence"/>
</dbReference>
<comment type="caution">
    <text evidence="2">The sequence shown here is derived from an EMBL/GenBank/DDBJ whole genome shotgun (WGS) entry which is preliminary data.</text>
</comment>
<feature type="transmembrane region" description="Helical" evidence="1">
    <location>
        <begin position="158"/>
        <end position="185"/>
    </location>
</feature>
<keyword evidence="3" id="KW-1185">Reference proteome</keyword>
<evidence type="ECO:0000313" key="3">
    <source>
        <dbReference type="Proteomes" id="UP000593571"/>
    </source>
</evidence>
<organism evidence="2 3">
    <name type="scientific">Rousettus aegyptiacus</name>
    <name type="common">Egyptian fruit bat</name>
    <name type="synonym">Pteropus aegyptiacus</name>
    <dbReference type="NCBI Taxonomy" id="9407"/>
    <lineage>
        <taxon>Eukaryota</taxon>
        <taxon>Metazoa</taxon>
        <taxon>Chordata</taxon>
        <taxon>Craniata</taxon>
        <taxon>Vertebrata</taxon>
        <taxon>Euteleostomi</taxon>
        <taxon>Mammalia</taxon>
        <taxon>Eutheria</taxon>
        <taxon>Laurasiatheria</taxon>
        <taxon>Chiroptera</taxon>
        <taxon>Yinpterochiroptera</taxon>
        <taxon>Pteropodoidea</taxon>
        <taxon>Pteropodidae</taxon>
        <taxon>Rousettinae</taxon>
        <taxon>Rousettus</taxon>
    </lineage>
</organism>
<accession>A0A7J8D735</accession>
<dbReference type="EMBL" id="JACASE010000013">
    <property type="protein sequence ID" value="KAF6418856.1"/>
    <property type="molecule type" value="Genomic_DNA"/>
</dbReference>
<keyword evidence="1" id="KW-0812">Transmembrane</keyword>
<sequence>MIHDLLIPGSSLSCLSLIPAPASQSLQVWPQPEPARAFVCSRPRVSESLPSVKMWKKLQAGIKGTGQTRSSGPVGPSLESSFTLGSKWLPLCSTLRVLGNCSRTKGCESSEKENEFMAPNSSILDPFLSELACLPSSIISWNLHPNYLPGDFICLSPLIYLAIFLLPLSLFPFSHSLSSLSFVLFI</sequence>
<keyword evidence="1" id="KW-1133">Transmembrane helix</keyword>
<keyword evidence="1" id="KW-0472">Membrane</keyword>
<evidence type="ECO:0000256" key="1">
    <source>
        <dbReference type="SAM" id="Phobius"/>
    </source>
</evidence>
<evidence type="ECO:0000313" key="2">
    <source>
        <dbReference type="EMBL" id="KAF6418856.1"/>
    </source>
</evidence>
<protein>
    <submittedName>
        <fullName evidence="2">Uncharacterized protein</fullName>
    </submittedName>
</protein>